<reference evidence="9 10" key="1">
    <citation type="submission" date="2018-06" db="EMBL/GenBank/DDBJ databases">
        <title>Fusarium incarnatum-equiseti species complex species 28.</title>
        <authorList>
            <person name="Gardiner D.M."/>
        </authorList>
    </citation>
    <scope>NUCLEOTIDE SEQUENCE [LARGE SCALE GENOMIC DNA]</scope>
    <source>
        <strain evidence="9 10">FIESC_28</strain>
    </source>
</reference>
<dbReference type="PANTHER" id="PTHR43791:SF79">
    <property type="entry name" value="MAJOR FACILITATOR SUPERFAMILY (MFS) PROFILE DOMAIN-CONTAINING PROTEIN"/>
    <property type="match status" value="1"/>
</dbReference>
<dbReference type="AlphaFoldDB" id="A0A366S7G8"/>
<evidence type="ECO:0000256" key="3">
    <source>
        <dbReference type="ARBA" id="ARBA00022692"/>
    </source>
</evidence>
<gene>
    <name evidence="9" type="ORF">FIESC28_01886</name>
</gene>
<dbReference type="InterPro" id="IPR036259">
    <property type="entry name" value="MFS_trans_sf"/>
</dbReference>
<evidence type="ECO:0000259" key="8">
    <source>
        <dbReference type="PROSITE" id="PS50850"/>
    </source>
</evidence>
<sequence length="846" mass="92616">MERSTIQAKSNPLPRGVYTPVVTLYKADDPSQQVDHEAMQTQCQALIKAGMHGLVYLGTNGELVLLSREERKAIIKTAAQAAAAVGGKDYPIVAGISAQSTQESIQNAKDAAEAGAGFGLLLPPSYWAKALPSSAIVAYFKEVAAASPIPIVIYNFPAVTSGIDLDSDQLATLAAEPNIVAVKLTCGNVGKVTRLTALFSHEQFGVYGGSSDYLLPTLAGGGSGCVTGMGNIFPASTAGVYDLWKAGQNDEAYKLQGLVAHAEWACKKGISNTKYGAWYFFGKDIGVDNESSWQMRRPYQGLDDKAKEWTVRTLGVLAQTEKQRIIESKVNTKIVPMAPHSNSLSDEKDVEAKASHLDMVTNNGISAEDLEFVANFPEEKKKKVLAKIDWRLMPMLAILYLVTYIDKANIGNAKIEGMLPDLKMNGEQYNIALSIYFIPYILAEVPSNMVLNKFAKPSQYMATIMFIWGIVVVCTGLIHNFGQLCAIRILLGLFEAGFFPGAILIISKWYLPHETQTRVALLYTSAATGGAFSGLFAYAIAKMDGVGGQAGWRWIFFIEGIFTIVMSFVTWFLLIDSPTLSYWLTDEEKRYLTLRQASRRVTNSGEYREKTFDKGALFAVLKDWKVYLLTIMSWSNAAPNYGLKFSMPSITKGMGFSSSNAQLMTIPPYMCGAISSYLIARTADRCKWRMPFIIGPQLCIIVAFSILMTKAEFITENLGVCYFAVCLACSGMYPILPGVSAWNIDNTLNPTKRAISIGYLTCAGTIGGIYGSYIYIESEKPKYTTGYGASLGFAVAGILAAATLESALVMINKKRAKLSETEIRSQYTEDQLEDMGEHSPLYRYKL</sequence>
<dbReference type="SUPFAM" id="SSF51569">
    <property type="entry name" value="Aldolase"/>
    <property type="match status" value="1"/>
</dbReference>
<dbReference type="Pfam" id="PF00701">
    <property type="entry name" value="DHDPS"/>
    <property type="match status" value="1"/>
</dbReference>
<evidence type="ECO:0000256" key="1">
    <source>
        <dbReference type="ARBA" id="ARBA00004141"/>
    </source>
</evidence>
<feature type="transmembrane region" description="Helical" evidence="7">
    <location>
        <begin position="485"/>
        <end position="507"/>
    </location>
</feature>
<feature type="transmembrane region" description="Helical" evidence="7">
    <location>
        <begin position="757"/>
        <end position="776"/>
    </location>
</feature>
<feature type="transmembrane region" description="Helical" evidence="7">
    <location>
        <begin position="692"/>
        <end position="711"/>
    </location>
</feature>
<dbReference type="FunFam" id="1.20.1250.20:FF:000034">
    <property type="entry name" value="MFS general substrate transporter"/>
    <property type="match status" value="1"/>
</dbReference>
<organism evidence="9 10">
    <name type="scientific">Fusarium coffeatum</name>
    <dbReference type="NCBI Taxonomy" id="231269"/>
    <lineage>
        <taxon>Eukaryota</taxon>
        <taxon>Fungi</taxon>
        <taxon>Dikarya</taxon>
        <taxon>Ascomycota</taxon>
        <taxon>Pezizomycotina</taxon>
        <taxon>Sordariomycetes</taxon>
        <taxon>Hypocreomycetidae</taxon>
        <taxon>Hypocreales</taxon>
        <taxon>Nectriaceae</taxon>
        <taxon>Fusarium</taxon>
        <taxon>Fusarium incarnatum-equiseti species complex</taxon>
    </lineage>
</organism>
<evidence type="ECO:0000256" key="2">
    <source>
        <dbReference type="ARBA" id="ARBA00022448"/>
    </source>
</evidence>
<dbReference type="OrthoDB" id="2962993at2759"/>
<name>A0A366S7G8_9HYPO</name>
<dbReference type="GO" id="GO:0016020">
    <property type="term" value="C:membrane"/>
    <property type="evidence" value="ECO:0007669"/>
    <property type="project" value="UniProtKB-SubCell"/>
</dbReference>
<evidence type="ECO:0000313" key="10">
    <source>
        <dbReference type="Proteomes" id="UP000253153"/>
    </source>
</evidence>
<accession>A0A366S7G8</accession>
<dbReference type="SMART" id="SM01130">
    <property type="entry name" value="DHDPS"/>
    <property type="match status" value="1"/>
</dbReference>
<dbReference type="SUPFAM" id="SSF103473">
    <property type="entry name" value="MFS general substrate transporter"/>
    <property type="match status" value="1"/>
</dbReference>
<dbReference type="InterPro" id="IPR002220">
    <property type="entry name" value="DapA-like"/>
</dbReference>
<feature type="transmembrane region" description="Helical" evidence="7">
    <location>
        <begin position="661"/>
        <end position="680"/>
    </location>
</feature>
<evidence type="ECO:0000256" key="5">
    <source>
        <dbReference type="ARBA" id="ARBA00023136"/>
    </source>
</evidence>
<dbReference type="EMBL" id="QKXC01000040">
    <property type="protein sequence ID" value="RBR25277.1"/>
    <property type="molecule type" value="Genomic_DNA"/>
</dbReference>
<keyword evidence="3 7" id="KW-0812">Transmembrane</keyword>
<dbReference type="InterPro" id="IPR013785">
    <property type="entry name" value="Aldolase_TIM"/>
</dbReference>
<proteinExistence type="predicted"/>
<feature type="transmembrane region" description="Helical" evidence="7">
    <location>
        <begin position="519"/>
        <end position="540"/>
    </location>
</feature>
<feature type="domain" description="Major facilitator superfamily (MFS) profile" evidence="8">
    <location>
        <begin position="392"/>
        <end position="815"/>
    </location>
</feature>
<dbReference type="GeneID" id="41991332"/>
<feature type="transmembrane region" description="Helical" evidence="7">
    <location>
        <begin position="788"/>
        <end position="811"/>
    </location>
</feature>
<feature type="transmembrane region" description="Helical" evidence="7">
    <location>
        <begin position="552"/>
        <end position="574"/>
    </location>
</feature>
<dbReference type="FunFam" id="1.20.1250.20:FF:000364">
    <property type="entry name" value="MFS general substrate transporter"/>
    <property type="match status" value="1"/>
</dbReference>
<feature type="transmembrane region" description="Helical" evidence="7">
    <location>
        <begin position="459"/>
        <end position="478"/>
    </location>
</feature>
<protein>
    <recommendedName>
        <fullName evidence="8">Major facilitator superfamily (MFS) profile domain-containing protein</fullName>
    </recommendedName>
</protein>
<dbReference type="CDD" id="cd00408">
    <property type="entry name" value="DHDPS-like"/>
    <property type="match status" value="1"/>
</dbReference>
<keyword evidence="5 7" id="KW-0472">Membrane</keyword>
<dbReference type="PRINTS" id="PR00146">
    <property type="entry name" value="DHPICSNTHASE"/>
</dbReference>
<dbReference type="InterPro" id="IPR020846">
    <property type="entry name" value="MFS_dom"/>
</dbReference>
<dbReference type="Gene3D" id="1.20.1250.20">
    <property type="entry name" value="MFS general substrate transporter like domains"/>
    <property type="match status" value="2"/>
</dbReference>
<dbReference type="PANTHER" id="PTHR43791">
    <property type="entry name" value="PERMEASE-RELATED"/>
    <property type="match status" value="1"/>
</dbReference>
<feature type="transmembrane region" description="Helical" evidence="7">
    <location>
        <begin position="717"/>
        <end position="736"/>
    </location>
</feature>
<keyword evidence="2" id="KW-0813">Transport</keyword>
<dbReference type="GO" id="GO:0016829">
    <property type="term" value="F:lyase activity"/>
    <property type="evidence" value="ECO:0007669"/>
    <property type="project" value="InterPro"/>
</dbReference>
<comment type="subcellular location">
    <subcellularLocation>
        <location evidence="1">Membrane</location>
        <topology evidence="1">Multi-pass membrane protein</topology>
    </subcellularLocation>
</comment>
<evidence type="ECO:0000256" key="6">
    <source>
        <dbReference type="ARBA" id="ARBA00023180"/>
    </source>
</evidence>
<evidence type="ECO:0000256" key="4">
    <source>
        <dbReference type="ARBA" id="ARBA00022989"/>
    </source>
</evidence>
<dbReference type="RefSeq" id="XP_031019868.1">
    <property type="nucleotide sequence ID" value="XM_031156036.1"/>
</dbReference>
<evidence type="ECO:0000256" key="7">
    <source>
        <dbReference type="SAM" id="Phobius"/>
    </source>
</evidence>
<dbReference type="Proteomes" id="UP000253153">
    <property type="component" value="Unassembled WGS sequence"/>
</dbReference>
<dbReference type="PROSITE" id="PS50850">
    <property type="entry name" value="MFS"/>
    <property type="match status" value="1"/>
</dbReference>
<dbReference type="Pfam" id="PF07690">
    <property type="entry name" value="MFS_1"/>
    <property type="match status" value="1"/>
</dbReference>
<keyword evidence="4 7" id="KW-1133">Transmembrane helix</keyword>
<keyword evidence="6" id="KW-0325">Glycoprotein</keyword>
<comment type="caution">
    <text evidence="9">The sequence shown here is derived from an EMBL/GenBank/DDBJ whole genome shotgun (WGS) entry which is preliminary data.</text>
</comment>
<dbReference type="GO" id="GO:0022857">
    <property type="term" value="F:transmembrane transporter activity"/>
    <property type="evidence" value="ECO:0007669"/>
    <property type="project" value="InterPro"/>
</dbReference>
<dbReference type="InterPro" id="IPR011701">
    <property type="entry name" value="MFS"/>
</dbReference>
<evidence type="ECO:0000313" key="9">
    <source>
        <dbReference type="EMBL" id="RBR25277.1"/>
    </source>
</evidence>
<dbReference type="Gene3D" id="3.20.20.70">
    <property type="entry name" value="Aldolase class I"/>
    <property type="match status" value="1"/>
</dbReference>
<keyword evidence="10" id="KW-1185">Reference proteome</keyword>